<proteinExistence type="predicted"/>
<sequence length="56" mass="6676">MSRPFKMGTYLDNTEHLLVTSENKKKEAMLLHLSDAFFREVFKSRFSELFFSVENK</sequence>
<dbReference type="EMBL" id="LN829119">
    <property type="protein sequence ID" value="CPR15868.1"/>
    <property type="molecule type" value="Genomic_DNA"/>
</dbReference>
<evidence type="ECO:0000313" key="1">
    <source>
        <dbReference type="EMBL" id="CPR15868.1"/>
    </source>
</evidence>
<name>A0A0D6JBL8_9HYPH</name>
<protein>
    <submittedName>
        <fullName evidence="1">Uncharacterized protein</fullName>
    </submittedName>
</protein>
<dbReference type="Proteomes" id="UP000033187">
    <property type="component" value="Chromosome 1"/>
</dbReference>
<dbReference type="KEGG" id="fiy:BN1229_v1_0541"/>
<accession>A0A0D6JBL8</accession>
<reference evidence="2" key="1">
    <citation type="submission" date="2015-02" db="EMBL/GenBank/DDBJ databases">
        <authorList>
            <person name="Chooi Y.-H."/>
        </authorList>
    </citation>
    <scope>NUCLEOTIDE SEQUENCE [LARGE SCALE GENOMIC DNA]</scope>
    <source>
        <strain evidence="2">strain Y</strain>
    </source>
</reference>
<gene>
    <name evidence="1" type="ORF">YBN1229_v1_0541</name>
</gene>
<organism evidence="1 2">
    <name type="scientific">Candidatus Filomicrobium marinum</name>
    <dbReference type="NCBI Taxonomy" id="1608628"/>
    <lineage>
        <taxon>Bacteria</taxon>
        <taxon>Pseudomonadati</taxon>
        <taxon>Pseudomonadota</taxon>
        <taxon>Alphaproteobacteria</taxon>
        <taxon>Hyphomicrobiales</taxon>
        <taxon>Hyphomicrobiaceae</taxon>
        <taxon>Filomicrobium</taxon>
    </lineage>
</organism>
<evidence type="ECO:0000313" key="2">
    <source>
        <dbReference type="Proteomes" id="UP000033187"/>
    </source>
</evidence>
<keyword evidence="2" id="KW-1185">Reference proteome</keyword>
<dbReference type="KEGG" id="fil:BN1229_v1_0538"/>
<dbReference type="AlphaFoldDB" id="A0A0D6JBL8"/>